<reference evidence="1 2" key="1">
    <citation type="journal article" date="2023" name="Microbiol. Resour. Announc.">
        <title>Complete Genome Sequence of Imperialibacter roseus strain P4T.</title>
        <authorList>
            <person name="Tizabi D.R."/>
            <person name="Bachvaroff T."/>
            <person name="Hill R.T."/>
        </authorList>
    </citation>
    <scope>NUCLEOTIDE SEQUENCE [LARGE SCALE GENOMIC DNA]</scope>
    <source>
        <strain evidence="1 2">P4T</strain>
    </source>
</reference>
<dbReference type="EMBL" id="CP136051">
    <property type="protein sequence ID" value="WOK08791.1"/>
    <property type="molecule type" value="Genomic_DNA"/>
</dbReference>
<dbReference type="Proteomes" id="UP001302349">
    <property type="component" value="Chromosome"/>
</dbReference>
<organism evidence="1 2">
    <name type="scientific">Imperialibacter roseus</name>
    <dbReference type="NCBI Taxonomy" id="1324217"/>
    <lineage>
        <taxon>Bacteria</taxon>
        <taxon>Pseudomonadati</taxon>
        <taxon>Bacteroidota</taxon>
        <taxon>Cytophagia</taxon>
        <taxon>Cytophagales</taxon>
        <taxon>Flammeovirgaceae</taxon>
        <taxon>Imperialibacter</taxon>
    </lineage>
</organism>
<proteinExistence type="predicted"/>
<gene>
    <name evidence="1" type="ORF">RT717_09100</name>
</gene>
<accession>A0ABZ0IVH8</accession>
<sequence>MEDKYRAVLWKNFAASIDMLKDVIELCPDALWEKKDKFFYMAYHTVIFLDYYLSYPVTAFEPKLPFTIVPDSELPPAAVDDVMPNRHYSREEMMAYIDWARKKCETFIGPHASQDLMAPWIKKAEIGLHGLCPSVVERYTLLEMLFYNFRHVQHHVAQLNYILRSEADLAADWLSQAE</sequence>
<dbReference type="InterPro" id="IPR034660">
    <property type="entry name" value="DinB/YfiT-like"/>
</dbReference>
<dbReference type="RefSeq" id="WP_317491423.1">
    <property type="nucleotide sequence ID" value="NZ_CP136051.1"/>
</dbReference>
<protein>
    <submittedName>
        <fullName evidence="1">DinB family protein</fullName>
    </submittedName>
</protein>
<evidence type="ECO:0000313" key="2">
    <source>
        <dbReference type="Proteomes" id="UP001302349"/>
    </source>
</evidence>
<name>A0ABZ0IVH8_9BACT</name>
<keyword evidence="2" id="KW-1185">Reference proteome</keyword>
<dbReference type="SUPFAM" id="SSF109854">
    <property type="entry name" value="DinB/YfiT-like putative metalloenzymes"/>
    <property type="match status" value="1"/>
</dbReference>
<evidence type="ECO:0000313" key="1">
    <source>
        <dbReference type="EMBL" id="WOK08791.1"/>
    </source>
</evidence>